<evidence type="ECO:0000256" key="2">
    <source>
        <dbReference type="ARBA" id="ARBA00023134"/>
    </source>
</evidence>
<keyword evidence="3" id="KW-1133">Transmembrane helix</keyword>
<dbReference type="Pfam" id="PF01926">
    <property type="entry name" value="MMR_HSR1"/>
    <property type="match status" value="1"/>
</dbReference>
<protein>
    <submittedName>
        <fullName evidence="7">[FeFe] hydrogenase H-cluster maturation GTPase HydF</fullName>
    </submittedName>
</protein>
<gene>
    <name evidence="7" type="primary">hydF</name>
    <name evidence="7" type="ORF">E7201_02925</name>
</gene>
<feature type="domain" description="Hydrogen maturase F tetramerization" evidence="6">
    <location>
        <begin position="297"/>
        <end position="408"/>
    </location>
</feature>
<dbReference type="GO" id="GO:0005737">
    <property type="term" value="C:cytoplasm"/>
    <property type="evidence" value="ECO:0007669"/>
    <property type="project" value="TreeGrafter"/>
</dbReference>
<name>A0A927ZQS3_SELRU</name>
<proteinExistence type="predicted"/>
<feature type="domain" description="Hydrogen maturase F dimerization" evidence="5">
    <location>
        <begin position="196"/>
        <end position="293"/>
    </location>
</feature>
<evidence type="ECO:0000256" key="3">
    <source>
        <dbReference type="SAM" id="Phobius"/>
    </source>
</evidence>
<keyword evidence="1" id="KW-0547">Nucleotide-binding</keyword>
<reference evidence="7" key="1">
    <citation type="submission" date="2019-04" db="EMBL/GenBank/DDBJ databases">
        <title>Evolution of Biomass-Degrading Anaerobic Consortia Revealed by Metagenomics.</title>
        <authorList>
            <person name="Peng X."/>
        </authorList>
    </citation>
    <scope>NUCLEOTIDE SEQUENCE</scope>
    <source>
        <strain evidence="7">SIG240</strain>
    </source>
</reference>
<dbReference type="SUPFAM" id="SSF52540">
    <property type="entry name" value="P-loop containing nucleoside triphosphate hydrolases"/>
    <property type="match status" value="1"/>
</dbReference>
<dbReference type="InterPro" id="IPR005225">
    <property type="entry name" value="Small_GTP-bd"/>
</dbReference>
<dbReference type="Gene3D" id="3.40.50.300">
    <property type="entry name" value="P-loop containing nucleotide triphosphate hydrolases"/>
    <property type="match status" value="1"/>
</dbReference>
<dbReference type="CDD" id="cd00880">
    <property type="entry name" value="Era_like"/>
    <property type="match status" value="1"/>
</dbReference>
<evidence type="ECO:0000313" key="7">
    <source>
        <dbReference type="EMBL" id="MBE6092121.1"/>
    </source>
</evidence>
<dbReference type="InterPro" id="IPR041606">
    <property type="entry name" value="HydF_dimer"/>
</dbReference>
<dbReference type="Gene3D" id="3.40.50.11410">
    <property type="match status" value="1"/>
</dbReference>
<dbReference type="Pfam" id="PF18133">
    <property type="entry name" value="HydF_tetramer"/>
    <property type="match status" value="1"/>
</dbReference>
<evidence type="ECO:0000313" key="8">
    <source>
        <dbReference type="Proteomes" id="UP000761380"/>
    </source>
</evidence>
<feature type="transmembrane region" description="Helical" evidence="3">
    <location>
        <begin position="396"/>
        <end position="415"/>
    </location>
</feature>
<sequence length="425" mass="46698">MCYTDYRCGWGRNVQLTLNDTTRGNRLHIGLFGRRNAGKSSLINALTGQSVATVSAVPGTTTDPVYKAMELHGIGPVVFIDTAGFDDEGELGRLRVEKTEQAARETDIALLLFSGLDMAEELKWLALFHQQKTPVILVVSCTDEREDAGEALVRAVEAAAAVCPLRVSAKEKQGLEELRQEIIRALPEDYEQPSITGDLCRAGDTVVLVMPQDIQAPKGRLILPQVQTLRELLDKGCQAVCCTTDRLKETLAKLKEPPQLIITDSQAFKEVYPLKPADTLLTSFSVLFAAFKGDMDYFLQGAEALLTLKPTARILIAEACTHKPLQEDIGRVKLPRLLRRKIGAGLQIDIVSGKDFPRDLTGVDLVIHCGACMFNRKYVLNRVREARAQGIAMTNYGLSIAALLGILPMVALPNGKKYATMKDRH</sequence>
<dbReference type="NCBIfam" id="TIGR03918">
    <property type="entry name" value="GTP_HydF"/>
    <property type="match status" value="1"/>
</dbReference>
<accession>A0A927ZQS3</accession>
<feature type="domain" description="G" evidence="4">
    <location>
        <begin position="29"/>
        <end position="139"/>
    </location>
</feature>
<dbReference type="InterPro" id="IPR027417">
    <property type="entry name" value="P-loop_NTPase"/>
</dbReference>
<evidence type="ECO:0000259" key="4">
    <source>
        <dbReference type="Pfam" id="PF01926"/>
    </source>
</evidence>
<dbReference type="InterPro" id="IPR023873">
    <property type="entry name" value="FeFe-hyd_GTPase_HydF"/>
</dbReference>
<dbReference type="InterPro" id="IPR040644">
    <property type="entry name" value="HydF_tetramer"/>
</dbReference>
<dbReference type="GO" id="GO:0030488">
    <property type="term" value="P:tRNA methylation"/>
    <property type="evidence" value="ECO:0007669"/>
    <property type="project" value="TreeGrafter"/>
</dbReference>
<dbReference type="InterPro" id="IPR006073">
    <property type="entry name" value="GTP-bd"/>
</dbReference>
<dbReference type="PANTHER" id="PTHR42714:SF6">
    <property type="entry name" value="TRANSLATION INITIATION FACTOR IF-2"/>
    <property type="match status" value="1"/>
</dbReference>
<evidence type="ECO:0000256" key="1">
    <source>
        <dbReference type="ARBA" id="ARBA00022741"/>
    </source>
</evidence>
<keyword evidence="3" id="KW-0472">Membrane</keyword>
<organism evidence="7 8">
    <name type="scientific">Selenomonas ruminantium</name>
    <dbReference type="NCBI Taxonomy" id="971"/>
    <lineage>
        <taxon>Bacteria</taxon>
        <taxon>Bacillati</taxon>
        <taxon>Bacillota</taxon>
        <taxon>Negativicutes</taxon>
        <taxon>Selenomonadales</taxon>
        <taxon>Selenomonadaceae</taxon>
        <taxon>Selenomonas</taxon>
    </lineage>
</organism>
<evidence type="ECO:0000259" key="5">
    <source>
        <dbReference type="Pfam" id="PF18128"/>
    </source>
</evidence>
<dbReference type="Pfam" id="PF18128">
    <property type="entry name" value="HydF_dimer"/>
    <property type="match status" value="1"/>
</dbReference>
<dbReference type="AlphaFoldDB" id="A0A927ZQS3"/>
<dbReference type="EMBL" id="SVBY01000012">
    <property type="protein sequence ID" value="MBE6092121.1"/>
    <property type="molecule type" value="Genomic_DNA"/>
</dbReference>
<dbReference type="Proteomes" id="UP000761380">
    <property type="component" value="Unassembled WGS sequence"/>
</dbReference>
<comment type="caution">
    <text evidence="7">The sequence shown here is derived from an EMBL/GenBank/DDBJ whole genome shotgun (WGS) entry which is preliminary data.</text>
</comment>
<dbReference type="NCBIfam" id="TIGR00231">
    <property type="entry name" value="small_GTP"/>
    <property type="match status" value="1"/>
</dbReference>
<dbReference type="PANTHER" id="PTHR42714">
    <property type="entry name" value="TRNA MODIFICATION GTPASE GTPBP3"/>
    <property type="match status" value="1"/>
</dbReference>
<keyword evidence="2" id="KW-0342">GTP-binding</keyword>
<evidence type="ECO:0000259" key="6">
    <source>
        <dbReference type="Pfam" id="PF18133"/>
    </source>
</evidence>
<dbReference type="Gene3D" id="3.40.50.11420">
    <property type="match status" value="1"/>
</dbReference>
<dbReference type="GO" id="GO:0002098">
    <property type="term" value="P:tRNA wobble uridine modification"/>
    <property type="evidence" value="ECO:0007669"/>
    <property type="project" value="TreeGrafter"/>
</dbReference>
<dbReference type="GO" id="GO:0005525">
    <property type="term" value="F:GTP binding"/>
    <property type="evidence" value="ECO:0007669"/>
    <property type="project" value="UniProtKB-KW"/>
</dbReference>
<keyword evidence="3" id="KW-0812">Transmembrane</keyword>